<protein>
    <recommendedName>
        <fullName evidence="2">PGG domain-containing protein</fullName>
    </recommendedName>
</protein>
<evidence type="ECO:0000313" key="3">
    <source>
        <dbReference type="EMBL" id="KAB1225385.1"/>
    </source>
</evidence>
<gene>
    <name evidence="3" type="ORF">CJ030_MR1G015675</name>
</gene>
<evidence type="ECO:0000313" key="4">
    <source>
        <dbReference type="Proteomes" id="UP000516437"/>
    </source>
</evidence>
<dbReference type="EMBL" id="RXIC02000019">
    <property type="protein sequence ID" value="KAB1225385.1"/>
    <property type="molecule type" value="Genomic_DNA"/>
</dbReference>
<dbReference type="Proteomes" id="UP000516437">
    <property type="component" value="Chromosome 1"/>
</dbReference>
<keyword evidence="1" id="KW-0812">Transmembrane</keyword>
<feature type="domain" description="PGG" evidence="2">
    <location>
        <begin position="226"/>
        <end position="339"/>
    </location>
</feature>
<accession>A0A6A1WJA4</accession>
<evidence type="ECO:0000259" key="2">
    <source>
        <dbReference type="Pfam" id="PF13962"/>
    </source>
</evidence>
<dbReference type="InterPro" id="IPR026961">
    <property type="entry name" value="PGG_dom"/>
</dbReference>
<proteinExistence type="predicted"/>
<dbReference type="Pfam" id="PF13962">
    <property type="entry name" value="PGG"/>
    <property type="match status" value="1"/>
</dbReference>
<evidence type="ECO:0000256" key="1">
    <source>
        <dbReference type="SAM" id="Phobius"/>
    </source>
</evidence>
<keyword evidence="1" id="KW-1133">Transmembrane helix</keyword>
<comment type="caution">
    <text evidence="3">The sequence shown here is derived from an EMBL/GenBank/DDBJ whole genome shotgun (WGS) entry which is preliminary data.</text>
</comment>
<keyword evidence="1" id="KW-0472">Membrane</keyword>
<dbReference type="PANTHER" id="PTHR24177:SF329">
    <property type="entry name" value="ANKYRIN REPEAT PROTEIN"/>
    <property type="match status" value="1"/>
</dbReference>
<feature type="transmembrane region" description="Helical" evidence="1">
    <location>
        <begin position="272"/>
        <end position="295"/>
    </location>
</feature>
<dbReference type="PANTHER" id="PTHR24177">
    <property type="entry name" value="CASKIN"/>
    <property type="match status" value="1"/>
</dbReference>
<feature type="transmembrane region" description="Helical" evidence="1">
    <location>
        <begin position="232"/>
        <end position="252"/>
    </location>
</feature>
<name>A0A6A1WJA4_9ROSI</name>
<feature type="transmembrane region" description="Helical" evidence="1">
    <location>
        <begin position="347"/>
        <end position="371"/>
    </location>
</feature>
<dbReference type="AlphaFoldDB" id="A0A6A1WJA4"/>
<feature type="transmembrane region" description="Helical" evidence="1">
    <location>
        <begin position="316"/>
        <end position="341"/>
    </location>
</feature>
<reference evidence="3 4" key="1">
    <citation type="journal article" date="2019" name="Plant Biotechnol. J.">
        <title>The red bayberry genome and genetic basis of sex determination.</title>
        <authorList>
            <person name="Jia H.M."/>
            <person name="Jia H.J."/>
            <person name="Cai Q.L."/>
            <person name="Wang Y."/>
            <person name="Zhao H.B."/>
            <person name="Yang W.F."/>
            <person name="Wang G.Y."/>
            <person name="Li Y.H."/>
            <person name="Zhan D.L."/>
            <person name="Shen Y.T."/>
            <person name="Niu Q.F."/>
            <person name="Chang L."/>
            <person name="Qiu J."/>
            <person name="Zhao L."/>
            <person name="Xie H.B."/>
            <person name="Fu W.Y."/>
            <person name="Jin J."/>
            <person name="Li X.W."/>
            <person name="Jiao Y."/>
            <person name="Zhou C.C."/>
            <person name="Tu T."/>
            <person name="Chai C.Y."/>
            <person name="Gao J.L."/>
            <person name="Fan L.J."/>
            <person name="van de Weg E."/>
            <person name="Wang J.Y."/>
            <person name="Gao Z.S."/>
        </authorList>
    </citation>
    <scope>NUCLEOTIDE SEQUENCE [LARGE SCALE GENOMIC DNA]</scope>
    <source>
        <tissue evidence="3">Leaves</tissue>
    </source>
</reference>
<sequence>MERCPRLAFTPAYSGGQSPISALASMPNAFPCANRHVFWKRWIYSGIGHLYEEKLIHVQSQQLLLRICEAIAISNVQQRKSGGVYEAIFTAAKNAIVEILIEMLRIYPDLMRTFDIYQNIFLVSVLHRQAKVFNLLYGLDLTKNSLTIVQDEDKNTMLHMAAMSIGATTLSRIQGPALQMQRELQWFKEVKSVIHPRVKEGYRNKDGLTPRELFTKEHKDMMEKGEKWMKDTSTSCTVVGALILTIMFAAAFTVPGGNDQTTGLPIFLNDKYFRLFIIADVLSLFSSSTSVLMFLGILTSRYAEDDFLESLPRKMIIGLSTLFFSIATMMIAFYAALSLMLDGLSSITFPVICLAGIPVTLFVLLQFPLLVEMVVSTYGPGIFDRK</sequence>
<dbReference type="OrthoDB" id="1652385at2759"/>
<dbReference type="GO" id="GO:0016020">
    <property type="term" value="C:membrane"/>
    <property type="evidence" value="ECO:0007669"/>
    <property type="project" value="TreeGrafter"/>
</dbReference>
<keyword evidence="4" id="KW-1185">Reference proteome</keyword>
<organism evidence="3 4">
    <name type="scientific">Morella rubra</name>
    <name type="common">Chinese bayberry</name>
    <dbReference type="NCBI Taxonomy" id="262757"/>
    <lineage>
        <taxon>Eukaryota</taxon>
        <taxon>Viridiplantae</taxon>
        <taxon>Streptophyta</taxon>
        <taxon>Embryophyta</taxon>
        <taxon>Tracheophyta</taxon>
        <taxon>Spermatophyta</taxon>
        <taxon>Magnoliopsida</taxon>
        <taxon>eudicotyledons</taxon>
        <taxon>Gunneridae</taxon>
        <taxon>Pentapetalae</taxon>
        <taxon>rosids</taxon>
        <taxon>fabids</taxon>
        <taxon>Fagales</taxon>
        <taxon>Myricaceae</taxon>
        <taxon>Morella</taxon>
    </lineage>
</organism>